<comment type="caution">
    <text evidence="2">The sequence shown here is derived from an EMBL/GenBank/DDBJ whole genome shotgun (WGS) entry which is preliminary data.</text>
</comment>
<dbReference type="EMBL" id="JXKG01000003">
    <property type="protein sequence ID" value="OJG16039.1"/>
    <property type="molecule type" value="Genomic_DNA"/>
</dbReference>
<organism evidence="2 3">
    <name type="scientific">Enterococcus canintestini</name>
    <dbReference type="NCBI Taxonomy" id="317010"/>
    <lineage>
        <taxon>Bacteria</taxon>
        <taxon>Bacillati</taxon>
        <taxon>Bacillota</taxon>
        <taxon>Bacilli</taxon>
        <taxon>Lactobacillales</taxon>
        <taxon>Enterococcaceae</taxon>
        <taxon>Enterococcus</taxon>
    </lineage>
</organism>
<accession>A0A1L8R8G1</accession>
<evidence type="ECO:0000313" key="2">
    <source>
        <dbReference type="EMBL" id="OJG16039.1"/>
    </source>
</evidence>
<gene>
    <name evidence="2" type="ORF">RU96_GL001536</name>
</gene>
<evidence type="ECO:0000256" key="1">
    <source>
        <dbReference type="SAM" id="Coils"/>
    </source>
</evidence>
<name>A0A1L8R8G1_9ENTE</name>
<keyword evidence="1" id="KW-0175">Coiled coil</keyword>
<protein>
    <submittedName>
        <fullName evidence="2">Uncharacterized protein</fullName>
    </submittedName>
</protein>
<dbReference type="AlphaFoldDB" id="A0A1L8R8G1"/>
<reference evidence="2 3" key="1">
    <citation type="submission" date="2014-12" db="EMBL/GenBank/DDBJ databases">
        <title>Draft genome sequences of 29 type strains of Enterococci.</title>
        <authorList>
            <person name="Zhong Z."/>
            <person name="Sun Z."/>
            <person name="Liu W."/>
            <person name="Zhang W."/>
            <person name="Zhang H."/>
        </authorList>
    </citation>
    <scope>NUCLEOTIDE SEQUENCE [LARGE SCALE GENOMIC DNA]</scope>
    <source>
        <strain evidence="2 3">DSM 21207</strain>
    </source>
</reference>
<feature type="coiled-coil region" evidence="1">
    <location>
        <begin position="63"/>
        <end position="90"/>
    </location>
</feature>
<dbReference type="STRING" id="317010.RU96_GL001536"/>
<dbReference type="Proteomes" id="UP000182835">
    <property type="component" value="Unassembled WGS sequence"/>
</dbReference>
<proteinExistence type="predicted"/>
<sequence length="106" mass="12416">MFTSEEIKKFQEVVHLIPSLGRNQSLMKIFSDKYIIDGLKHSELMPIIFEKVDAELSSNTELIQSQAKKIEILENHYRAMLRQLATLEEKFTSLDQSSGGWFRRKR</sequence>
<evidence type="ECO:0000313" key="3">
    <source>
        <dbReference type="Proteomes" id="UP000182835"/>
    </source>
</evidence>